<gene>
    <name evidence="1" type="ORF">AVEN_221514_1</name>
</gene>
<organism evidence="1 2">
    <name type="scientific">Araneus ventricosus</name>
    <name type="common">Orbweaver spider</name>
    <name type="synonym">Epeira ventricosa</name>
    <dbReference type="NCBI Taxonomy" id="182803"/>
    <lineage>
        <taxon>Eukaryota</taxon>
        <taxon>Metazoa</taxon>
        <taxon>Ecdysozoa</taxon>
        <taxon>Arthropoda</taxon>
        <taxon>Chelicerata</taxon>
        <taxon>Arachnida</taxon>
        <taxon>Araneae</taxon>
        <taxon>Araneomorphae</taxon>
        <taxon>Entelegynae</taxon>
        <taxon>Araneoidea</taxon>
        <taxon>Araneidae</taxon>
        <taxon>Araneus</taxon>
    </lineage>
</organism>
<keyword evidence="2" id="KW-1185">Reference proteome</keyword>
<dbReference type="EMBL" id="BGPR01000480">
    <property type="protein sequence ID" value="GBM22451.1"/>
    <property type="molecule type" value="Genomic_DNA"/>
</dbReference>
<accession>A0A4Y2E0D5</accession>
<dbReference type="AlphaFoldDB" id="A0A4Y2E0D5"/>
<dbReference type="OrthoDB" id="7999790at2759"/>
<reference evidence="1 2" key="1">
    <citation type="journal article" date="2019" name="Sci. Rep.">
        <title>Orb-weaving spider Araneus ventricosus genome elucidates the spidroin gene catalogue.</title>
        <authorList>
            <person name="Kono N."/>
            <person name="Nakamura H."/>
            <person name="Ohtoshi R."/>
            <person name="Moran D.A.P."/>
            <person name="Shinohara A."/>
            <person name="Yoshida Y."/>
            <person name="Fujiwara M."/>
            <person name="Mori M."/>
            <person name="Tomita M."/>
            <person name="Arakawa K."/>
        </authorList>
    </citation>
    <scope>NUCLEOTIDE SEQUENCE [LARGE SCALE GENOMIC DNA]</scope>
</reference>
<proteinExistence type="predicted"/>
<sequence length="221" mass="25697">MSCDPHKWRLFIDSSKTSLKVVLLANGNDLPSVPVAYSVDMKETNENISRILDKICYHEYNWKLCADLKVVALLTGLQTGYTKYCCFLCEWDSRARDKHYIVCKWPRRETFTPSQKNVVHDPLVPKSGLENIYLPSLYIKFGLIKQFVKAMAKTGDGFNFLKTKFPRLSEAKIKKRIFVGLQIIQLFKDSMFMKHLNSKEKRAWLAFENVCVKFLGNKKKK</sequence>
<dbReference type="Proteomes" id="UP000499080">
    <property type="component" value="Unassembled WGS sequence"/>
</dbReference>
<evidence type="ECO:0000313" key="1">
    <source>
        <dbReference type="EMBL" id="GBM22451.1"/>
    </source>
</evidence>
<evidence type="ECO:0000313" key="2">
    <source>
        <dbReference type="Proteomes" id="UP000499080"/>
    </source>
</evidence>
<name>A0A4Y2E0D5_ARAVE</name>
<dbReference type="PANTHER" id="PTHR46114:SF1">
    <property type="entry name" value="ZAD DOMAIN-CONTAINING PROTEIN"/>
    <property type="match status" value="1"/>
</dbReference>
<protein>
    <submittedName>
        <fullName evidence="1">Uncharacterized protein</fullName>
    </submittedName>
</protein>
<dbReference type="PANTHER" id="PTHR46114">
    <property type="entry name" value="APPLE DOMAIN-CONTAINING PROTEIN"/>
    <property type="match status" value="1"/>
</dbReference>
<comment type="caution">
    <text evidence="1">The sequence shown here is derived from an EMBL/GenBank/DDBJ whole genome shotgun (WGS) entry which is preliminary data.</text>
</comment>